<evidence type="ECO:0000256" key="1">
    <source>
        <dbReference type="ARBA" id="ARBA00011073"/>
    </source>
</evidence>
<feature type="active site" description="Charge relay system" evidence="6">
    <location>
        <position position="90"/>
    </location>
</feature>
<name>A0A3M3XKC1_PSEFL</name>
<dbReference type="SUPFAM" id="SSF52743">
    <property type="entry name" value="Subtilisin-like"/>
    <property type="match status" value="1"/>
</dbReference>
<protein>
    <submittedName>
        <fullName evidence="7">Outer membrane autotransporter barrel protein</fullName>
        <ecNumber evidence="7">3.4.21.-</ecNumber>
    </submittedName>
</protein>
<dbReference type="InterPro" id="IPR000209">
    <property type="entry name" value="Peptidase_S8/S53_dom"/>
</dbReference>
<sequence length="1016" mass="107408">MSPTKNARAAIKKVPVQCSFKQNLLALCVLGCLSGRSVEAASYVEQGRLHDAASWRSEEFKRNWGLGAVGADFAYARGLNGAGVHIGVYDAGVDLRHGEFAGKANVGVLMADTGCMSGTVLERGCFYSEGDRAAVTVIDSLPPEALAGLEEAVADGNLTREQLDEYLGFVGTTYDAHGTHVAGTALANRVGSGVHGVAYAANVSAVRKFGNTYLGGPIAITDVLRLPLPTAAAVDAAYAQLHKQNVRVVNNSWGSAFSPANAAELDTALSETQTPVYSELKAIADNAIKYGILQVWSAGNLSTANASPQAAPSAGLHPSLPRAIAELEPYWLTVVNLTKELTLSDSSKRCGFSKDWCLAAPGTDINSSWVSGSIETENHYGPDGAVTGFTVTGDNPELGYALSSGSSMAAPHVSGGLALLMERFPYLDNPQIRDVLLTTATDLGEPGVDDVYGWGLINLKKAIDGPGQLRVDTAVNMDRPAGGAVVWQGGAWDDWRNDISGPGRLEKTGIGWLRLSGNNSFAGATLKEGILELDGTNALKGDVKVDGGVLRLNGSLAVEGDYQHAAGSTLMTGLAAPADPAKLHVSHQATLNGGSLYLSAQPNNDYLGQRYNILQAQGGLNGEFASIDRREFSPFLSVSQVKEGNTLQVEFGRGQSLASAANTPNQRAVANAADAETLPSALLQRLTALFPEQAPSALDTLSGELHASTQAALIENSRVLRQAALDRQRGTPGGIARPDELKQGAWVQLPRQSGQLAGDGNTARTSHSSTGLLVGFDHTLEQGTRLGVVAGSSQTEVKAGARGKANVDTYQVGLHIGHNWDAFGLYGGIAYAQHEIQTKRRVSFPGLDNRLSAQYASRTVQTFAEANYAFNHGAWNWQPYLQVANVQQRSEGFNERGGIAALKGKRSQEHVNLTTGGVRFNLDLGKAQVGPSWLSLRGGLAYTHASGDLQPSTQAAWDGGRVMSVSGAPLDRLSTRLELGATARLTRDSALDLSFNRQHGERTRDQSLTAQYSLQF</sequence>
<keyword evidence="3" id="KW-0732">Signal</keyword>
<dbReference type="EC" id="3.4.21.-" evidence="7"/>
<dbReference type="InterPro" id="IPR005546">
    <property type="entry name" value="Autotransporte_beta"/>
</dbReference>
<dbReference type="InterPro" id="IPR036852">
    <property type="entry name" value="Peptidase_S8/S53_dom_sf"/>
</dbReference>
<dbReference type="PANTHER" id="PTHR43806">
    <property type="entry name" value="PEPTIDASE S8"/>
    <property type="match status" value="1"/>
</dbReference>
<evidence type="ECO:0000313" key="8">
    <source>
        <dbReference type="Proteomes" id="UP000248640"/>
    </source>
</evidence>
<dbReference type="InterPro" id="IPR050131">
    <property type="entry name" value="Peptidase_S8_subtilisin-like"/>
</dbReference>
<dbReference type="Pfam" id="PF12951">
    <property type="entry name" value="PATR"/>
    <property type="match status" value="1"/>
</dbReference>
<dbReference type="InterPro" id="IPR013425">
    <property type="entry name" value="Autotrns_rpt"/>
</dbReference>
<comment type="similarity">
    <text evidence="1 6">Belongs to the peptidase S8 family.</text>
</comment>
<dbReference type="PROSITE" id="PS00137">
    <property type="entry name" value="SUBTILASE_HIS"/>
    <property type="match status" value="1"/>
</dbReference>
<accession>A0A3M3XKC1</accession>
<dbReference type="EMBL" id="LS483372">
    <property type="protein sequence ID" value="SQF90183.1"/>
    <property type="molecule type" value="Genomic_DNA"/>
</dbReference>
<evidence type="ECO:0000256" key="3">
    <source>
        <dbReference type="ARBA" id="ARBA00022729"/>
    </source>
</evidence>
<dbReference type="InterPro" id="IPR034061">
    <property type="entry name" value="Peptidases_S8_Autotransporter"/>
</dbReference>
<dbReference type="PANTHER" id="PTHR43806:SF11">
    <property type="entry name" value="CEREVISIN-RELATED"/>
    <property type="match status" value="1"/>
</dbReference>
<dbReference type="Proteomes" id="UP000248640">
    <property type="component" value="Chromosome 1"/>
</dbReference>
<dbReference type="PRINTS" id="PR00723">
    <property type="entry name" value="SUBTILISIN"/>
</dbReference>
<dbReference type="GeneID" id="61637553"/>
<dbReference type="Pfam" id="PF00082">
    <property type="entry name" value="Peptidase_S8"/>
    <property type="match status" value="1"/>
</dbReference>
<dbReference type="SUPFAM" id="SSF103515">
    <property type="entry name" value="Autotransporter"/>
    <property type="match status" value="1"/>
</dbReference>
<proteinExistence type="inferred from homology"/>
<dbReference type="NCBIfam" id="TIGR01414">
    <property type="entry name" value="autotrans_barl"/>
    <property type="match status" value="1"/>
</dbReference>
<dbReference type="PROSITE" id="PS51892">
    <property type="entry name" value="SUBTILASE"/>
    <property type="match status" value="1"/>
</dbReference>
<dbReference type="GO" id="GO:0019867">
    <property type="term" value="C:outer membrane"/>
    <property type="evidence" value="ECO:0007669"/>
    <property type="project" value="InterPro"/>
</dbReference>
<dbReference type="PROSITE" id="PS51208">
    <property type="entry name" value="AUTOTRANSPORTER"/>
    <property type="match status" value="1"/>
</dbReference>
<feature type="active site" description="Charge relay system" evidence="6">
    <location>
        <position position="407"/>
    </location>
</feature>
<dbReference type="AlphaFoldDB" id="A0A3M3XKC1"/>
<dbReference type="Pfam" id="PF03797">
    <property type="entry name" value="Autotransporter"/>
    <property type="match status" value="1"/>
</dbReference>
<dbReference type="InterPro" id="IPR022398">
    <property type="entry name" value="Peptidase_S8_His-AS"/>
</dbReference>
<dbReference type="Gene3D" id="2.40.128.130">
    <property type="entry name" value="Autotransporter beta-domain"/>
    <property type="match status" value="1"/>
</dbReference>
<dbReference type="InterPro" id="IPR036709">
    <property type="entry name" value="Autotransporte_beta_dom_sf"/>
</dbReference>
<dbReference type="RefSeq" id="WP_053254839.1">
    <property type="nucleotide sequence ID" value="NZ_CBCRXZ010000040.1"/>
</dbReference>
<keyword evidence="5 6" id="KW-0720">Serine protease</keyword>
<evidence type="ECO:0000313" key="7">
    <source>
        <dbReference type="EMBL" id="SQF90183.1"/>
    </source>
</evidence>
<keyword evidence="2 6" id="KW-0645">Protease</keyword>
<evidence type="ECO:0000256" key="2">
    <source>
        <dbReference type="ARBA" id="ARBA00022670"/>
    </source>
</evidence>
<evidence type="ECO:0000256" key="6">
    <source>
        <dbReference type="PROSITE-ProRule" id="PRU01240"/>
    </source>
</evidence>
<dbReference type="GO" id="GO:0006508">
    <property type="term" value="P:proteolysis"/>
    <property type="evidence" value="ECO:0007669"/>
    <property type="project" value="UniProtKB-KW"/>
</dbReference>
<dbReference type="GO" id="GO:0004252">
    <property type="term" value="F:serine-type endopeptidase activity"/>
    <property type="evidence" value="ECO:0007669"/>
    <property type="project" value="UniProtKB-UniRule"/>
</dbReference>
<dbReference type="InterPro" id="IPR015500">
    <property type="entry name" value="Peptidase_S8_subtilisin-rel"/>
</dbReference>
<organism evidence="7 8">
    <name type="scientific">Pseudomonas fluorescens</name>
    <dbReference type="NCBI Taxonomy" id="294"/>
    <lineage>
        <taxon>Bacteria</taxon>
        <taxon>Pseudomonadati</taxon>
        <taxon>Pseudomonadota</taxon>
        <taxon>Gammaproteobacteria</taxon>
        <taxon>Pseudomonadales</taxon>
        <taxon>Pseudomonadaceae</taxon>
        <taxon>Pseudomonas</taxon>
    </lineage>
</organism>
<dbReference type="CDD" id="cd04848">
    <property type="entry name" value="Peptidases_S8_Autotransporter_serine_protease_like"/>
    <property type="match status" value="1"/>
</dbReference>
<gene>
    <name evidence="7" type="ORF">NCTC10038_01577</name>
</gene>
<reference evidence="7 8" key="1">
    <citation type="submission" date="2018-06" db="EMBL/GenBank/DDBJ databases">
        <authorList>
            <consortium name="Pathogen Informatics"/>
            <person name="Doyle S."/>
        </authorList>
    </citation>
    <scope>NUCLEOTIDE SEQUENCE [LARGE SCALE GENOMIC DNA]</scope>
    <source>
        <strain evidence="7 8">NCTC10038</strain>
    </source>
</reference>
<dbReference type="Gene3D" id="3.40.50.200">
    <property type="entry name" value="Peptidase S8/S53 domain"/>
    <property type="match status" value="1"/>
</dbReference>
<dbReference type="SMART" id="SM00869">
    <property type="entry name" value="Autotransporter"/>
    <property type="match status" value="1"/>
</dbReference>
<evidence type="ECO:0000256" key="4">
    <source>
        <dbReference type="ARBA" id="ARBA00022801"/>
    </source>
</evidence>
<keyword evidence="4 6" id="KW-0378">Hydrolase</keyword>
<feature type="active site" description="Charge relay system" evidence="6">
    <location>
        <position position="177"/>
    </location>
</feature>
<dbReference type="InterPro" id="IPR006315">
    <property type="entry name" value="OM_autotransptr_brl_dom"/>
</dbReference>
<evidence type="ECO:0000256" key="5">
    <source>
        <dbReference type="ARBA" id="ARBA00022825"/>
    </source>
</evidence>